<proteinExistence type="predicted"/>
<accession>A0A2P6TSY0</accession>
<organism evidence="2 3">
    <name type="scientific">Chlorella sorokiniana</name>
    <name type="common">Freshwater green alga</name>
    <dbReference type="NCBI Taxonomy" id="3076"/>
    <lineage>
        <taxon>Eukaryota</taxon>
        <taxon>Viridiplantae</taxon>
        <taxon>Chlorophyta</taxon>
        <taxon>core chlorophytes</taxon>
        <taxon>Trebouxiophyceae</taxon>
        <taxon>Chlorellales</taxon>
        <taxon>Chlorellaceae</taxon>
        <taxon>Chlorella clade</taxon>
        <taxon>Chlorella</taxon>
    </lineage>
</organism>
<feature type="signal peptide" evidence="1">
    <location>
        <begin position="1"/>
        <end position="23"/>
    </location>
</feature>
<reference evidence="2 3" key="1">
    <citation type="journal article" date="2018" name="Plant J.">
        <title>Genome sequences of Chlorella sorokiniana UTEX 1602 and Micractinium conductrix SAG 241.80: implications to maltose excretion by a green alga.</title>
        <authorList>
            <person name="Arriola M.B."/>
            <person name="Velmurugan N."/>
            <person name="Zhang Y."/>
            <person name="Plunkett M.H."/>
            <person name="Hondzo H."/>
            <person name="Barney B.M."/>
        </authorList>
    </citation>
    <scope>NUCLEOTIDE SEQUENCE [LARGE SCALE GENOMIC DNA]</scope>
    <source>
        <strain evidence="3">UTEX 1602</strain>
    </source>
</reference>
<protein>
    <submittedName>
        <fullName evidence="2">Uncharacterized protein</fullName>
    </submittedName>
</protein>
<dbReference type="EMBL" id="LHPG02000007">
    <property type="protein sequence ID" value="PRW57181.1"/>
    <property type="molecule type" value="Genomic_DNA"/>
</dbReference>
<dbReference type="Proteomes" id="UP000239899">
    <property type="component" value="Unassembled WGS sequence"/>
</dbReference>
<gene>
    <name evidence="2" type="ORF">C2E21_3881</name>
</gene>
<evidence type="ECO:0000313" key="2">
    <source>
        <dbReference type="EMBL" id="PRW57181.1"/>
    </source>
</evidence>
<name>A0A2P6TSY0_CHLSO</name>
<dbReference type="OrthoDB" id="514239at2759"/>
<evidence type="ECO:0000313" key="3">
    <source>
        <dbReference type="Proteomes" id="UP000239899"/>
    </source>
</evidence>
<evidence type="ECO:0000256" key="1">
    <source>
        <dbReference type="SAM" id="SignalP"/>
    </source>
</evidence>
<sequence>MRAALAACVVVALLAAGAAPAAAQLPSTIQALLEKPELRPFINKVLGIRACLSDPSLPKFDVQQCGGLLRLLDAVNLGNTNPAMSCEESCVEQFGKLSEACSKDLRDAFEGDTTSLGQLATEFFMTCDETSNELLAAMAPTPAPEEPLPAASPATEAVVEAQPTVPSPTPVETATPSGAAALPKAMLSALALVAAAAYMLASATGAYLSACGSRAGSLSTCVLAAAAGPIRSNPAAAQAPLSIRSWGSTAAAAAVDGDTPAAANAPLAPCERGPLVQAANELDRQLAAAAQAGGAASVLQIVEEQGEQFTELNVISALEALGGGSGGSGLSGEELRTSRPFQTLVDMLLAGLQRFEPTLLAQAVHYCGRLGASEEMLLDEVGRHLMRHIDALSPADVAALVGGLAALDHSPSSVLFDALAGRAEELRGQFSQEQRQVVADGYRSLGYAAKTPRLE</sequence>
<dbReference type="SMR" id="A0A2P6TSY0"/>
<comment type="caution">
    <text evidence="2">The sequence shown here is derived from an EMBL/GenBank/DDBJ whole genome shotgun (WGS) entry which is preliminary data.</text>
</comment>
<keyword evidence="1" id="KW-0732">Signal</keyword>
<keyword evidence="3" id="KW-1185">Reference proteome</keyword>
<feature type="chain" id="PRO_5015137258" evidence="1">
    <location>
        <begin position="24"/>
        <end position="455"/>
    </location>
</feature>
<dbReference type="AlphaFoldDB" id="A0A2P6TSY0"/>